<dbReference type="EMBL" id="FRAQ01000001">
    <property type="protein sequence ID" value="SHK26863.1"/>
    <property type="molecule type" value="Genomic_DNA"/>
</dbReference>
<dbReference type="OrthoDB" id="5195054at2"/>
<dbReference type="STRING" id="564117.SAMN05216369_1282"/>
<accession>A0A1M6R363</accession>
<dbReference type="NCBIfam" id="TIGR02391">
    <property type="entry name" value="hypoth_ymh"/>
    <property type="match status" value="1"/>
</dbReference>
<reference evidence="3" key="1">
    <citation type="submission" date="2016-11" db="EMBL/GenBank/DDBJ databases">
        <authorList>
            <person name="Varghese N."/>
            <person name="Submissions S."/>
        </authorList>
    </citation>
    <scope>NUCLEOTIDE SEQUENCE [LARGE SCALE GENOMIC DNA]</scope>
    <source>
        <strain evidence="3">CGMCC 1.10835</strain>
    </source>
</reference>
<name>A0A1M6R363_9GAMM</name>
<protein>
    <submittedName>
        <fullName evidence="2">TIGR02391 family protein</fullName>
    </submittedName>
</protein>
<dbReference type="AlphaFoldDB" id="A0A1M6R363"/>
<proteinExistence type="predicted"/>
<sequence length="160" mass="18113">MSDSFGRFESIARRAFNYTSSDTSEELDGVHPFDERNMHPGIVDISQKLFDDAHYAQATFEAYKLVDKKVATLSKLSESGVKLMMQAFSEKSPRIKLTPLSSTSEKDEQEGYRFIFSGSVMAIRNPRGHEPNMKETPTECLDHLSLASMLLRRLEKVSDV</sequence>
<organism evidence="2 3">
    <name type="scientific">Marinobacter antarcticus</name>
    <dbReference type="NCBI Taxonomy" id="564117"/>
    <lineage>
        <taxon>Bacteria</taxon>
        <taxon>Pseudomonadati</taxon>
        <taxon>Pseudomonadota</taxon>
        <taxon>Gammaproteobacteria</taxon>
        <taxon>Pseudomonadales</taxon>
        <taxon>Marinobacteraceae</taxon>
        <taxon>Marinobacter</taxon>
    </lineage>
</organism>
<keyword evidence="3" id="KW-1185">Reference proteome</keyword>
<dbReference type="RefSeq" id="WP_072796350.1">
    <property type="nucleotide sequence ID" value="NZ_FRAQ01000001.1"/>
</dbReference>
<evidence type="ECO:0000313" key="2">
    <source>
        <dbReference type="EMBL" id="SHK26863.1"/>
    </source>
</evidence>
<dbReference type="Pfam" id="PF09509">
    <property type="entry name" value="Hypoth_Ymh"/>
    <property type="match status" value="1"/>
</dbReference>
<gene>
    <name evidence="2" type="ORF">SAMN05216369_1282</name>
</gene>
<evidence type="ECO:0000313" key="3">
    <source>
        <dbReference type="Proteomes" id="UP000184497"/>
    </source>
</evidence>
<dbReference type="InterPro" id="IPR012654">
    <property type="entry name" value="CHP02391"/>
</dbReference>
<feature type="domain" description="Conserved hypothetical protein CHP02391" evidence="1">
    <location>
        <begin position="36"/>
        <end position="154"/>
    </location>
</feature>
<evidence type="ECO:0000259" key="1">
    <source>
        <dbReference type="Pfam" id="PF09509"/>
    </source>
</evidence>
<dbReference type="Proteomes" id="UP000184497">
    <property type="component" value="Unassembled WGS sequence"/>
</dbReference>